<dbReference type="EMBL" id="JAUCMV010000002">
    <property type="protein sequence ID" value="KAK0415106.1"/>
    <property type="molecule type" value="Genomic_DNA"/>
</dbReference>
<reference evidence="2" key="1">
    <citation type="submission" date="2023-06" db="EMBL/GenBank/DDBJ databases">
        <title>Genomic analysis of the entomopathogenic nematode Steinernema hermaphroditum.</title>
        <authorList>
            <person name="Schwarz E.M."/>
            <person name="Heppert J.K."/>
            <person name="Baniya A."/>
            <person name="Schwartz H.T."/>
            <person name="Tan C.-H."/>
            <person name="Antoshechkin I."/>
            <person name="Sternberg P.W."/>
            <person name="Goodrich-Blair H."/>
            <person name="Dillman A.R."/>
        </authorList>
    </citation>
    <scope>NUCLEOTIDE SEQUENCE</scope>
    <source>
        <strain evidence="2">PS9179</strain>
        <tissue evidence="2">Whole animal</tissue>
    </source>
</reference>
<keyword evidence="3" id="KW-1185">Reference proteome</keyword>
<evidence type="ECO:0000313" key="2">
    <source>
        <dbReference type="EMBL" id="KAK0415106.1"/>
    </source>
</evidence>
<dbReference type="Proteomes" id="UP001175271">
    <property type="component" value="Unassembled WGS sequence"/>
</dbReference>
<proteinExistence type="predicted"/>
<evidence type="ECO:0000313" key="3">
    <source>
        <dbReference type="Proteomes" id="UP001175271"/>
    </source>
</evidence>
<evidence type="ECO:0000256" key="1">
    <source>
        <dbReference type="SAM" id="MobiDB-lite"/>
    </source>
</evidence>
<dbReference type="AlphaFoldDB" id="A0AA39I177"/>
<organism evidence="2 3">
    <name type="scientific">Steinernema hermaphroditum</name>
    <dbReference type="NCBI Taxonomy" id="289476"/>
    <lineage>
        <taxon>Eukaryota</taxon>
        <taxon>Metazoa</taxon>
        <taxon>Ecdysozoa</taxon>
        <taxon>Nematoda</taxon>
        <taxon>Chromadorea</taxon>
        <taxon>Rhabditida</taxon>
        <taxon>Tylenchina</taxon>
        <taxon>Panagrolaimomorpha</taxon>
        <taxon>Strongyloidoidea</taxon>
        <taxon>Steinernematidae</taxon>
        <taxon>Steinernema</taxon>
    </lineage>
</organism>
<name>A0AA39I177_9BILA</name>
<gene>
    <name evidence="2" type="ORF">QR680_011775</name>
</gene>
<feature type="region of interest" description="Disordered" evidence="1">
    <location>
        <begin position="1"/>
        <end position="26"/>
    </location>
</feature>
<comment type="caution">
    <text evidence="2">The sequence shown here is derived from an EMBL/GenBank/DDBJ whole genome shotgun (WGS) entry which is preliminary data.</text>
</comment>
<protein>
    <submittedName>
        <fullName evidence="2">Uncharacterized protein</fullName>
    </submittedName>
</protein>
<accession>A0AA39I177</accession>
<sequence>MHSLPRRIEVHATERVPKTEETEKNGETKTFKIVAVNLTQEVGQQRCCKVTDLFDEHYEDLNGEDALISPT</sequence>